<dbReference type="GO" id="GO:0005840">
    <property type="term" value="C:ribosome"/>
    <property type="evidence" value="ECO:0007669"/>
    <property type="project" value="InterPro"/>
</dbReference>
<dbReference type="EMBL" id="CM002874">
    <property type="protein sequence ID" value="KFK33170.1"/>
    <property type="molecule type" value="Genomic_DNA"/>
</dbReference>
<gene>
    <name evidence="1" type="ordered locus">AALP_Aa6g339500</name>
</gene>
<dbReference type="Gramene" id="KFK33170">
    <property type="protein sequence ID" value="KFK33170"/>
    <property type="gene ID" value="AALP_AA6G339500"/>
</dbReference>
<organism evidence="1 2">
    <name type="scientific">Arabis alpina</name>
    <name type="common">Alpine rock-cress</name>
    <dbReference type="NCBI Taxonomy" id="50452"/>
    <lineage>
        <taxon>Eukaryota</taxon>
        <taxon>Viridiplantae</taxon>
        <taxon>Streptophyta</taxon>
        <taxon>Embryophyta</taxon>
        <taxon>Tracheophyta</taxon>
        <taxon>Spermatophyta</taxon>
        <taxon>Magnoliopsida</taxon>
        <taxon>eudicotyledons</taxon>
        <taxon>Gunneridae</taxon>
        <taxon>Pentapetalae</taxon>
        <taxon>rosids</taxon>
        <taxon>malvids</taxon>
        <taxon>Brassicales</taxon>
        <taxon>Brassicaceae</taxon>
        <taxon>Arabideae</taxon>
        <taxon>Arabis</taxon>
    </lineage>
</organism>
<name>A0A087GTG8_ARAAL</name>
<keyword evidence="2" id="KW-1185">Reference proteome</keyword>
<reference evidence="2" key="1">
    <citation type="journal article" date="2015" name="Nat. Plants">
        <title>Genome expansion of Arabis alpina linked with retrotransposition and reduced symmetric DNA methylation.</title>
        <authorList>
            <person name="Willing E.M."/>
            <person name="Rawat V."/>
            <person name="Mandakova T."/>
            <person name="Maumus F."/>
            <person name="James G.V."/>
            <person name="Nordstroem K.J."/>
            <person name="Becker C."/>
            <person name="Warthmann N."/>
            <person name="Chica C."/>
            <person name="Szarzynska B."/>
            <person name="Zytnicki M."/>
            <person name="Albani M.C."/>
            <person name="Kiefer C."/>
            <person name="Bergonzi S."/>
            <person name="Castaings L."/>
            <person name="Mateos J.L."/>
            <person name="Berns M.C."/>
            <person name="Bujdoso N."/>
            <person name="Piofczyk T."/>
            <person name="de Lorenzo L."/>
            <person name="Barrero-Sicilia C."/>
            <person name="Mateos I."/>
            <person name="Piednoel M."/>
            <person name="Hagmann J."/>
            <person name="Chen-Min-Tao R."/>
            <person name="Iglesias-Fernandez R."/>
            <person name="Schuster S.C."/>
            <person name="Alonso-Blanco C."/>
            <person name="Roudier F."/>
            <person name="Carbonero P."/>
            <person name="Paz-Ares J."/>
            <person name="Davis S.J."/>
            <person name="Pecinka A."/>
            <person name="Quesneville H."/>
            <person name="Colot V."/>
            <person name="Lysak M.A."/>
            <person name="Weigel D."/>
            <person name="Coupland G."/>
            <person name="Schneeberger K."/>
        </authorList>
    </citation>
    <scope>NUCLEOTIDE SEQUENCE [LARGE SCALE GENOMIC DNA]</scope>
    <source>
        <strain evidence="2">cv. Pajares</strain>
    </source>
</reference>
<accession>A0A087GTG8</accession>
<dbReference type="FunFam" id="6.10.250.3260:FF:000002">
    <property type="entry name" value="60S ribosomal protein L21"/>
    <property type="match status" value="1"/>
</dbReference>
<evidence type="ECO:0000313" key="2">
    <source>
        <dbReference type="Proteomes" id="UP000029120"/>
    </source>
</evidence>
<protein>
    <submittedName>
        <fullName evidence="1">Uncharacterized protein</fullName>
    </submittedName>
</protein>
<dbReference type="Proteomes" id="UP000029120">
    <property type="component" value="Chromosome 6"/>
</dbReference>
<dbReference type="eggNOG" id="KOG1732">
    <property type="taxonomic scope" value="Eukaryota"/>
</dbReference>
<sequence length="101" mass="11873">MRVEHVQQLRYAEEFKLKKKKNDELKAAAKDRGETINTKRQAKGSKPGFMLEGMTLETHSHSLLCRQRSQGWIHGRWKQTYQFDLLVTLGFICSSRFLLYV</sequence>
<dbReference type="InterPro" id="IPR001147">
    <property type="entry name" value="Ribosomal_eL21"/>
</dbReference>
<dbReference type="Gene3D" id="6.10.250.3260">
    <property type="match status" value="1"/>
</dbReference>
<proteinExistence type="predicted"/>
<evidence type="ECO:0000313" key="1">
    <source>
        <dbReference type="EMBL" id="KFK33170.1"/>
    </source>
</evidence>
<dbReference type="GO" id="GO:0006412">
    <property type="term" value="P:translation"/>
    <property type="evidence" value="ECO:0007669"/>
    <property type="project" value="InterPro"/>
</dbReference>
<dbReference type="AlphaFoldDB" id="A0A087GTG8"/>
<dbReference type="PANTHER" id="PTHR20981">
    <property type="entry name" value="60S RIBOSOMAL PROTEIN L21"/>
    <property type="match status" value="1"/>
</dbReference>
<dbReference type="GO" id="GO:0003735">
    <property type="term" value="F:structural constituent of ribosome"/>
    <property type="evidence" value="ECO:0007669"/>
    <property type="project" value="InterPro"/>
</dbReference>